<dbReference type="HOGENOM" id="CLU_055690_3_0_0"/>
<dbReference type="EMBL" id="CP002192">
    <property type="protein sequence ID" value="AFD26917.1"/>
    <property type="molecule type" value="Genomic_DNA"/>
</dbReference>
<organism evidence="8 9">
    <name type="scientific">Deinococcus gobiensis (strain DSM 21396 / JCM 16679 / CGMCC 1.7299 / I-0)</name>
    <dbReference type="NCBI Taxonomy" id="745776"/>
    <lineage>
        <taxon>Bacteria</taxon>
        <taxon>Thermotogati</taxon>
        <taxon>Deinococcota</taxon>
        <taxon>Deinococci</taxon>
        <taxon>Deinococcales</taxon>
        <taxon>Deinococcaceae</taxon>
        <taxon>Deinococcus</taxon>
    </lineage>
</organism>
<dbReference type="RefSeq" id="WP_014695435.1">
    <property type="nucleotide sequence ID" value="NC_017805.1"/>
</dbReference>
<evidence type="ECO:0000256" key="5">
    <source>
        <dbReference type="ARBA" id="ARBA00023014"/>
    </source>
</evidence>
<dbReference type="SUPFAM" id="SSF50022">
    <property type="entry name" value="ISP domain"/>
    <property type="match status" value="1"/>
</dbReference>
<dbReference type="PROSITE" id="PS51296">
    <property type="entry name" value="RIESKE"/>
    <property type="match status" value="1"/>
</dbReference>
<keyword evidence="4" id="KW-0408">Iron</keyword>
<dbReference type="Pfam" id="PF13806">
    <property type="entry name" value="Rieske_2"/>
    <property type="match status" value="1"/>
</dbReference>
<dbReference type="GO" id="GO:0008942">
    <property type="term" value="F:nitrite reductase [NAD(P)H] activity"/>
    <property type="evidence" value="ECO:0007669"/>
    <property type="project" value="InterPro"/>
</dbReference>
<dbReference type="PROSITE" id="PS51300">
    <property type="entry name" value="NIRD"/>
    <property type="match status" value="1"/>
</dbReference>
<dbReference type="PATRIC" id="fig|745776.4.peg.3068"/>
<evidence type="ECO:0000256" key="1">
    <source>
        <dbReference type="ARBA" id="ARBA00022714"/>
    </source>
</evidence>
<evidence type="ECO:0000313" key="8">
    <source>
        <dbReference type="EMBL" id="AFD26917.1"/>
    </source>
</evidence>
<dbReference type="GO" id="GO:0042128">
    <property type="term" value="P:nitrate assimilation"/>
    <property type="evidence" value="ECO:0007669"/>
    <property type="project" value="UniProtKB-KW"/>
</dbReference>
<sequence length="128" mass="13281">MTTLPIPTTAPVAPGQPLTWTRVCALSDILPGTGVCALVGGRQVAVFSVAGEVFALGNRDPFTGANVMSRGLTGSYLRGDTQELKVASPLLKNAFDLRTGRSLDDPALGLPVYAARLEGGDVWIGSPD</sequence>
<dbReference type="InterPro" id="IPR036922">
    <property type="entry name" value="Rieske_2Fe-2S_sf"/>
</dbReference>
<dbReference type="GO" id="GO:0046872">
    <property type="term" value="F:metal ion binding"/>
    <property type="evidence" value="ECO:0007669"/>
    <property type="project" value="UniProtKB-KW"/>
</dbReference>
<feature type="domain" description="Rieske" evidence="7">
    <location>
        <begin position="21"/>
        <end position="124"/>
    </location>
</feature>
<evidence type="ECO:0000256" key="3">
    <source>
        <dbReference type="ARBA" id="ARBA00023002"/>
    </source>
</evidence>
<dbReference type="AlphaFoldDB" id="H8H0P8"/>
<keyword evidence="2" id="KW-0479">Metal-binding</keyword>
<evidence type="ECO:0000259" key="7">
    <source>
        <dbReference type="PROSITE" id="PS51296"/>
    </source>
</evidence>
<keyword evidence="1" id="KW-0001">2Fe-2S</keyword>
<dbReference type="Proteomes" id="UP000007575">
    <property type="component" value="Plasmid P1"/>
</dbReference>
<name>H8H0P8_DEIGI</name>
<dbReference type="CDD" id="cd03529">
    <property type="entry name" value="Rieske_NirD"/>
    <property type="match status" value="1"/>
</dbReference>
<evidence type="ECO:0000256" key="4">
    <source>
        <dbReference type="ARBA" id="ARBA00023004"/>
    </source>
</evidence>
<geneLocation type="plasmid" evidence="8 9">
    <name>P1</name>
</geneLocation>
<evidence type="ECO:0000256" key="6">
    <source>
        <dbReference type="ARBA" id="ARBA00023063"/>
    </source>
</evidence>
<dbReference type="OrthoDB" id="593800at2"/>
<dbReference type="Gene3D" id="2.102.10.10">
    <property type="entry name" value="Rieske [2Fe-2S] iron-sulphur domain"/>
    <property type="match status" value="1"/>
</dbReference>
<dbReference type="PANTHER" id="PTHR40562">
    <property type="match status" value="1"/>
</dbReference>
<dbReference type="PANTHER" id="PTHR40562:SF1">
    <property type="entry name" value="NITRITE REDUCTASE (NADH) SMALL SUBUNIT"/>
    <property type="match status" value="1"/>
</dbReference>
<dbReference type="KEGG" id="dgo:DGo_PA0031"/>
<dbReference type="InterPro" id="IPR017881">
    <property type="entry name" value="NirD"/>
</dbReference>
<evidence type="ECO:0000313" key="9">
    <source>
        <dbReference type="Proteomes" id="UP000007575"/>
    </source>
</evidence>
<accession>H8H0P8</accession>
<keyword evidence="9" id="KW-1185">Reference proteome</keyword>
<proteinExistence type="predicted"/>
<gene>
    <name evidence="8" type="ordered locus">DGo_PA0031</name>
</gene>
<evidence type="ECO:0000256" key="2">
    <source>
        <dbReference type="ARBA" id="ARBA00022723"/>
    </source>
</evidence>
<dbReference type="InterPro" id="IPR012748">
    <property type="entry name" value="Rieske-like_NirD"/>
</dbReference>
<dbReference type="InterPro" id="IPR017941">
    <property type="entry name" value="Rieske_2Fe-2S"/>
</dbReference>
<protein>
    <submittedName>
        <fullName evidence="8">Nitrite reductase</fullName>
    </submittedName>
</protein>
<keyword evidence="5" id="KW-0411">Iron-sulfur</keyword>
<reference evidence="8 9" key="1">
    <citation type="journal article" date="2012" name="PLoS ONE">
        <title>Genome sequence and transcriptome analysis of the radioresistant bacterium Deinococcus gobiensis: insights into the extreme environmental adaptations.</title>
        <authorList>
            <person name="Yuan M."/>
            <person name="Chen M."/>
            <person name="Zhang W."/>
            <person name="Lu W."/>
            <person name="Wang J."/>
            <person name="Yang M."/>
            <person name="Zhao P."/>
            <person name="Tang R."/>
            <person name="Li X."/>
            <person name="Hao Y."/>
            <person name="Zhou Z."/>
            <person name="Zhan Y."/>
            <person name="Yu H."/>
            <person name="Teng C."/>
            <person name="Yan Y."/>
            <person name="Ping S."/>
            <person name="Wang Y."/>
            <person name="Lin M."/>
        </authorList>
    </citation>
    <scope>NUCLEOTIDE SEQUENCE [LARGE SCALE GENOMIC DNA]</scope>
    <source>
        <strain evidence="9">DSM 21396 / JCM 16679 / CGMCC 1.7299 / I-0</strain>
        <plasmid evidence="8">P1</plasmid>
    </source>
</reference>
<dbReference type="NCBIfam" id="TIGR02378">
    <property type="entry name" value="nirD_assim_sml"/>
    <property type="match status" value="1"/>
</dbReference>
<dbReference type="GO" id="GO:0051537">
    <property type="term" value="F:2 iron, 2 sulfur cluster binding"/>
    <property type="evidence" value="ECO:0007669"/>
    <property type="project" value="UniProtKB-KW"/>
</dbReference>
<keyword evidence="6" id="KW-0534">Nitrate assimilation</keyword>
<keyword evidence="3" id="KW-0560">Oxidoreductase</keyword>
<keyword evidence="8" id="KW-0614">Plasmid</keyword>